<reference evidence="6 7" key="1">
    <citation type="journal article" date="2018" name="New Phytol.">
        <title>Phylogenomics of Endogonaceae and evolution of mycorrhizas within Mucoromycota.</title>
        <authorList>
            <person name="Chang Y."/>
            <person name="Desiro A."/>
            <person name="Na H."/>
            <person name="Sandor L."/>
            <person name="Lipzen A."/>
            <person name="Clum A."/>
            <person name="Barry K."/>
            <person name="Grigoriev I.V."/>
            <person name="Martin F.M."/>
            <person name="Stajich J.E."/>
            <person name="Smith M.E."/>
            <person name="Bonito G."/>
            <person name="Spatafora J.W."/>
        </authorList>
    </citation>
    <scope>NUCLEOTIDE SEQUENCE [LARGE SCALE GENOMIC DNA]</scope>
    <source>
        <strain evidence="6 7">AD002</strain>
    </source>
</reference>
<evidence type="ECO:0000313" key="6">
    <source>
        <dbReference type="EMBL" id="RUS26359.1"/>
    </source>
</evidence>
<dbReference type="GO" id="GO:0000329">
    <property type="term" value="C:fungal-type vacuole membrane"/>
    <property type="evidence" value="ECO:0007669"/>
    <property type="project" value="UniProtKB-ARBA"/>
</dbReference>
<evidence type="ECO:0000256" key="2">
    <source>
        <dbReference type="ARBA" id="ARBA00022737"/>
    </source>
</evidence>
<name>A0A433Q9F9_9FUNG</name>
<evidence type="ECO:0000259" key="5">
    <source>
        <dbReference type="Pfam" id="PF00005"/>
    </source>
</evidence>
<evidence type="ECO:0000313" key="7">
    <source>
        <dbReference type="Proteomes" id="UP000274822"/>
    </source>
</evidence>
<feature type="domain" description="ABC transporter" evidence="5">
    <location>
        <begin position="29"/>
        <end position="63"/>
    </location>
</feature>
<keyword evidence="4" id="KW-0067">ATP-binding</keyword>
<accession>A0A433Q9F9</accession>
<dbReference type="Gene3D" id="3.40.50.300">
    <property type="entry name" value="P-loop containing nucleotide triphosphate hydrolases"/>
    <property type="match status" value="1"/>
</dbReference>
<gene>
    <name evidence="6" type="ORF">BC938DRAFT_470873</name>
</gene>
<dbReference type="EMBL" id="RBNJ01010633">
    <property type="protein sequence ID" value="RUS26359.1"/>
    <property type="molecule type" value="Genomic_DNA"/>
</dbReference>
<dbReference type="GO" id="GO:0016887">
    <property type="term" value="F:ATP hydrolysis activity"/>
    <property type="evidence" value="ECO:0007669"/>
    <property type="project" value="InterPro"/>
</dbReference>
<evidence type="ECO:0000256" key="4">
    <source>
        <dbReference type="ARBA" id="ARBA00022840"/>
    </source>
</evidence>
<dbReference type="GO" id="GO:0005524">
    <property type="term" value="F:ATP binding"/>
    <property type="evidence" value="ECO:0007669"/>
    <property type="project" value="UniProtKB-KW"/>
</dbReference>
<dbReference type="SUPFAM" id="SSF52540">
    <property type="entry name" value="P-loop containing nucleoside triphosphate hydrolases"/>
    <property type="match status" value="1"/>
</dbReference>
<keyword evidence="3" id="KW-0547">Nucleotide-binding</keyword>
<protein>
    <recommendedName>
        <fullName evidence="5">ABC transporter domain-containing protein</fullName>
    </recommendedName>
</protein>
<comment type="subcellular location">
    <subcellularLocation>
        <location evidence="1">Endomembrane system</location>
        <topology evidence="1">Multi-pass membrane protein</topology>
    </subcellularLocation>
</comment>
<keyword evidence="2" id="KW-0677">Repeat</keyword>
<dbReference type="Proteomes" id="UP000274822">
    <property type="component" value="Unassembled WGS sequence"/>
</dbReference>
<dbReference type="AlphaFoldDB" id="A0A433Q9F9"/>
<keyword evidence="7" id="KW-1185">Reference proteome</keyword>
<dbReference type="PANTHER" id="PTHR24223">
    <property type="entry name" value="ATP-BINDING CASSETTE SUB-FAMILY C"/>
    <property type="match status" value="1"/>
</dbReference>
<organism evidence="6 7">
    <name type="scientific">Jimgerdemannia flammicorona</name>
    <dbReference type="NCBI Taxonomy" id="994334"/>
    <lineage>
        <taxon>Eukaryota</taxon>
        <taxon>Fungi</taxon>
        <taxon>Fungi incertae sedis</taxon>
        <taxon>Mucoromycota</taxon>
        <taxon>Mucoromycotina</taxon>
        <taxon>Endogonomycetes</taxon>
        <taxon>Endogonales</taxon>
        <taxon>Endogonaceae</taxon>
        <taxon>Jimgerdemannia</taxon>
    </lineage>
</organism>
<dbReference type="InterPro" id="IPR027417">
    <property type="entry name" value="P-loop_NTPase"/>
</dbReference>
<proteinExistence type="predicted"/>
<dbReference type="GO" id="GO:0012505">
    <property type="term" value="C:endomembrane system"/>
    <property type="evidence" value="ECO:0007669"/>
    <property type="project" value="UniProtKB-SubCell"/>
</dbReference>
<dbReference type="InterPro" id="IPR003439">
    <property type="entry name" value="ABC_transporter-like_ATP-bd"/>
</dbReference>
<comment type="caution">
    <text evidence="6">The sequence shown here is derived from an EMBL/GenBank/DDBJ whole genome shotgun (WGS) entry which is preliminary data.</text>
</comment>
<sequence length="109" mass="11897">MYKISDEVSIRGAIAYVPQLSASVRFLQIGERGISLSGGQKQRVSLAYAVYFRVDFYLLDDPLSAVDPPSLDRVIGPNGLVTHPGHSSQGRLQTENDGYNILMSLKGGR</sequence>
<dbReference type="PANTHER" id="PTHR24223:SF443">
    <property type="entry name" value="MULTIDRUG-RESISTANCE LIKE PROTEIN 1, ISOFORM I"/>
    <property type="match status" value="1"/>
</dbReference>
<dbReference type="Pfam" id="PF00005">
    <property type="entry name" value="ABC_tran"/>
    <property type="match status" value="1"/>
</dbReference>
<evidence type="ECO:0000256" key="3">
    <source>
        <dbReference type="ARBA" id="ARBA00022741"/>
    </source>
</evidence>
<dbReference type="InterPro" id="IPR050173">
    <property type="entry name" value="ABC_transporter_C-like"/>
</dbReference>
<dbReference type="GO" id="GO:0042626">
    <property type="term" value="F:ATPase-coupled transmembrane transporter activity"/>
    <property type="evidence" value="ECO:0007669"/>
    <property type="project" value="TreeGrafter"/>
</dbReference>
<evidence type="ECO:0000256" key="1">
    <source>
        <dbReference type="ARBA" id="ARBA00004127"/>
    </source>
</evidence>